<evidence type="ECO:0000256" key="8">
    <source>
        <dbReference type="PIRSR" id="PIRSR000548-1"/>
    </source>
</evidence>
<dbReference type="GO" id="GO:0004862">
    <property type="term" value="F:cAMP-dependent protein kinase inhibitor activity"/>
    <property type="evidence" value="ECO:0007669"/>
    <property type="project" value="TreeGrafter"/>
</dbReference>
<dbReference type="PROSITE" id="PS00888">
    <property type="entry name" value="CNMP_BINDING_1"/>
    <property type="match status" value="2"/>
</dbReference>
<dbReference type="Gene3D" id="2.60.120.10">
    <property type="entry name" value="Jelly Rolls"/>
    <property type="match status" value="2"/>
</dbReference>
<feature type="region of interest" description="Disordered" evidence="9">
    <location>
        <begin position="57"/>
        <end position="79"/>
    </location>
</feature>
<dbReference type="EMBL" id="JBBCAQ010000036">
    <property type="protein sequence ID" value="KAK7575638.1"/>
    <property type="molecule type" value="Genomic_DNA"/>
</dbReference>
<dbReference type="AlphaFoldDB" id="A0AAN9T6C3"/>
<dbReference type="FunFam" id="2.60.120.10:FF:000108">
    <property type="entry name" value="cAMP-dependent protein kinase type II regulatory subunit"/>
    <property type="match status" value="1"/>
</dbReference>
<dbReference type="PIRSF" id="PIRSF000548">
    <property type="entry name" value="PK_regulatory"/>
    <property type="match status" value="1"/>
</dbReference>
<feature type="domain" description="Cyclic nucleotide-binding" evidence="10">
    <location>
        <begin position="122"/>
        <end position="242"/>
    </location>
</feature>
<evidence type="ECO:0000256" key="3">
    <source>
        <dbReference type="ARBA" id="ARBA00022566"/>
    </source>
</evidence>
<dbReference type="CDD" id="cd00038">
    <property type="entry name" value="CAP_ED"/>
    <property type="match status" value="2"/>
</dbReference>
<dbReference type="PROSITE" id="PS00889">
    <property type="entry name" value="CNMP_BINDING_2"/>
    <property type="match status" value="2"/>
</dbReference>
<dbReference type="InterPro" id="IPR014710">
    <property type="entry name" value="RmlC-like_jellyroll"/>
</dbReference>
<feature type="binding site" evidence="8">
    <location>
        <position position="324"/>
    </location>
    <ligand>
        <name>3',5'-cyclic AMP</name>
        <dbReference type="ChEBI" id="CHEBI:58165"/>
        <label>2</label>
    </ligand>
</feature>
<protein>
    <recommendedName>
        <fullName evidence="7">cAMP-dependent protein kinase type II regulatory subunit</fullName>
    </recommendedName>
</protein>
<gene>
    <name evidence="11" type="ORF">V9T40_011924</name>
</gene>
<dbReference type="InterPro" id="IPR012198">
    <property type="entry name" value="cAMP_dep_PK_reg_su"/>
</dbReference>
<dbReference type="GO" id="GO:0005952">
    <property type="term" value="C:cAMP-dependent protein kinase complex"/>
    <property type="evidence" value="ECO:0007669"/>
    <property type="project" value="InterPro"/>
</dbReference>
<evidence type="ECO:0000256" key="4">
    <source>
        <dbReference type="ARBA" id="ARBA00022737"/>
    </source>
</evidence>
<organism evidence="11 12">
    <name type="scientific">Parthenolecanium corni</name>
    <dbReference type="NCBI Taxonomy" id="536013"/>
    <lineage>
        <taxon>Eukaryota</taxon>
        <taxon>Metazoa</taxon>
        <taxon>Ecdysozoa</taxon>
        <taxon>Arthropoda</taxon>
        <taxon>Hexapoda</taxon>
        <taxon>Insecta</taxon>
        <taxon>Pterygota</taxon>
        <taxon>Neoptera</taxon>
        <taxon>Paraneoptera</taxon>
        <taxon>Hemiptera</taxon>
        <taxon>Sternorrhyncha</taxon>
        <taxon>Coccoidea</taxon>
        <taxon>Coccidae</taxon>
        <taxon>Parthenolecanium</taxon>
    </lineage>
</organism>
<dbReference type="PROSITE" id="PS50042">
    <property type="entry name" value="CNMP_BINDING_3"/>
    <property type="match status" value="2"/>
</dbReference>
<keyword evidence="2" id="KW-0597">Phosphoprotein</keyword>
<dbReference type="SUPFAM" id="SSF51206">
    <property type="entry name" value="cAMP-binding domain-like"/>
    <property type="match status" value="2"/>
</dbReference>
<feature type="binding site" evidence="8">
    <location>
        <position position="192"/>
    </location>
    <ligand>
        <name>3',5'-cyclic AMP</name>
        <dbReference type="ChEBI" id="CHEBI:58165"/>
        <label>1</label>
    </ligand>
</feature>
<evidence type="ECO:0000256" key="2">
    <source>
        <dbReference type="ARBA" id="ARBA00022553"/>
    </source>
</evidence>
<dbReference type="GO" id="GO:0034236">
    <property type="term" value="F:protein kinase A catalytic subunit binding"/>
    <property type="evidence" value="ECO:0007669"/>
    <property type="project" value="TreeGrafter"/>
</dbReference>
<dbReference type="Gene3D" id="1.20.890.10">
    <property type="entry name" value="cAMP-dependent protein kinase regulatory subunit, dimerization-anchoring domain"/>
    <property type="match status" value="1"/>
</dbReference>
<reference evidence="11 12" key="1">
    <citation type="submission" date="2024-03" db="EMBL/GenBank/DDBJ databases">
        <title>Adaptation during the transition from Ophiocordyceps entomopathogen to insect associate is accompanied by gene loss and intensified selection.</title>
        <authorList>
            <person name="Ward C.M."/>
            <person name="Onetto C.A."/>
            <person name="Borneman A.R."/>
        </authorList>
    </citation>
    <scope>NUCLEOTIDE SEQUENCE [LARGE SCALE GENOMIC DNA]</scope>
    <source>
        <strain evidence="11">AWRI1</strain>
        <tissue evidence="11">Single Adult Female</tissue>
    </source>
</reference>
<dbReference type="SMART" id="SM00100">
    <property type="entry name" value="cNMP"/>
    <property type="match status" value="2"/>
</dbReference>
<dbReference type="FunFam" id="2.60.120.10:FF:000017">
    <property type="entry name" value="cAMP-dependent protein kinase type II regulatory subunit"/>
    <property type="match status" value="1"/>
</dbReference>
<keyword evidence="3 8" id="KW-0116">cAMP-binding</keyword>
<evidence type="ECO:0000256" key="5">
    <source>
        <dbReference type="ARBA" id="ARBA00022741"/>
    </source>
</evidence>
<feature type="domain" description="Cyclic nucleotide-binding" evidence="10">
    <location>
        <begin position="245"/>
        <end position="365"/>
    </location>
</feature>
<dbReference type="GO" id="GO:0030552">
    <property type="term" value="F:cAMP binding"/>
    <property type="evidence" value="ECO:0007669"/>
    <property type="project" value="UniProtKB-KW"/>
</dbReference>
<feature type="binding site" evidence="8">
    <location>
        <position position="315"/>
    </location>
    <ligand>
        <name>3',5'-cyclic AMP</name>
        <dbReference type="ChEBI" id="CHEBI:58165"/>
        <label>2</label>
    </ligand>
</feature>
<sequence length="380" mass="43244">MSRGSVNRINVPNELREILLDFTVNYLLEQPPEDVVTYACEFFNRLKESRNLADIRSPSVGEESVISDDEAPPNRFNSRRKSVFAEAYNPEEDDEDDNKKVVFPKSDAQRQALADSVKDILLFRSLDKEQMNEVIDAMFEKIAEKNEYIIKQGDDGDNFYVIQEGVYEAYVNGENGKQLLVHTYNGKGSFGELALMYNMPRAATIKAATAGSLWAMDRQTFRRIVLKSAFRKRKMYEALIENVPMLKALQSYERMNLADALIPRSYKDGECIIKQGEAADGMYFIEDGTVRICILDEANKEVEIKKIEKSGYFGELALVTHKPRAASAYACGDVKLAFLDVEAFERLLGPCMDIMKRNIDDYENQLVKIFGSTCNINDIR</sequence>
<name>A0AAN9T6C3_9HEMI</name>
<evidence type="ECO:0000256" key="7">
    <source>
        <dbReference type="ARBA" id="ARBA00067959"/>
    </source>
</evidence>
<dbReference type="PRINTS" id="PR00103">
    <property type="entry name" value="CAMPKINASE"/>
</dbReference>
<dbReference type="Pfam" id="PF00027">
    <property type="entry name" value="cNMP_binding"/>
    <property type="match status" value="2"/>
</dbReference>
<dbReference type="InterPro" id="IPR018490">
    <property type="entry name" value="cNMP-bd_dom_sf"/>
</dbReference>
<dbReference type="Proteomes" id="UP001367676">
    <property type="component" value="Unassembled WGS sequence"/>
</dbReference>
<keyword evidence="12" id="KW-1185">Reference proteome</keyword>
<keyword evidence="4" id="KW-0677">Repeat</keyword>
<evidence type="ECO:0000259" key="10">
    <source>
        <dbReference type="PROSITE" id="PS50042"/>
    </source>
</evidence>
<dbReference type="GO" id="GO:0005829">
    <property type="term" value="C:cytosol"/>
    <property type="evidence" value="ECO:0007669"/>
    <property type="project" value="TreeGrafter"/>
</dbReference>
<comment type="similarity">
    <text evidence="1">Belongs to the cAMP-dependent kinase regulatory chain family.</text>
</comment>
<evidence type="ECO:0000256" key="6">
    <source>
        <dbReference type="ARBA" id="ARBA00023149"/>
    </source>
</evidence>
<dbReference type="InterPro" id="IPR018488">
    <property type="entry name" value="cNMP-bd_CS"/>
</dbReference>
<keyword evidence="5 8" id="KW-0547">Nucleotide-binding</keyword>
<proteinExistence type="inferred from homology"/>
<dbReference type="PANTHER" id="PTHR11635:SF152">
    <property type="entry name" value="CAMP-DEPENDENT PROTEIN KINASE TYPE I REGULATORY SUBUNIT-RELATED"/>
    <property type="match status" value="1"/>
</dbReference>
<dbReference type="InterPro" id="IPR000595">
    <property type="entry name" value="cNMP-bd_dom"/>
</dbReference>
<keyword evidence="6 8" id="KW-0114">cAMP</keyword>
<evidence type="ECO:0000256" key="1">
    <source>
        <dbReference type="ARBA" id="ARBA00005753"/>
    </source>
</evidence>
<evidence type="ECO:0000256" key="9">
    <source>
        <dbReference type="SAM" id="MobiDB-lite"/>
    </source>
</evidence>
<dbReference type="CDD" id="cd12099">
    <property type="entry name" value="DD_RII_PKA"/>
    <property type="match status" value="1"/>
</dbReference>
<evidence type="ECO:0000313" key="12">
    <source>
        <dbReference type="Proteomes" id="UP001367676"/>
    </source>
</evidence>
<dbReference type="PANTHER" id="PTHR11635">
    <property type="entry name" value="CAMP-DEPENDENT PROTEIN KINASE REGULATORY CHAIN"/>
    <property type="match status" value="1"/>
</dbReference>
<dbReference type="InterPro" id="IPR050503">
    <property type="entry name" value="cAMP-dep_PK_reg_su-like"/>
</dbReference>
<comment type="caution">
    <text evidence="11">The sequence shown here is derived from an EMBL/GenBank/DDBJ whole genome shotgun (WGS) entry which is preliminary data.</text>
</comment>
<feature type="binding site" evidence="8">
    <location>
        <position position="201"/>
    </location>
    <ligand>
        <name>3',5'-cyclic AMP</name>
        <dbReference type="ChEBI" id="CHEBI:58165"/>
        <label>1</label>
    </ligand>
</feature>
<evidence type="ECO:0000313" key="11">
    <source>
        <dbReference type="EMBL" id="KAK7575638.1"/>
    </source>
</evidence>
<dbReference type="SUPFAM" id="SSF47391">
    <property type="entry name" value="Dimerization-anchoring domain of cAMP-dependent PK regulatory subunit"/>
    <property type="match status" value="1"/>
</dbReference>
<accession>A0AAN9T6C3</accession>